<keyword evidence="4" id="KW-1185">Reference proteome</keyword>
<dbReference type="PIRSF" id="PIRSF018266">
    <property type="entry name" value="FecR"/>
    <property type="match status" value="1"/>
</dbReference>
<dbReference type="Pfam" id="PF16220">
    <property type="entry name" value="DUF4880"/>
    <property type="match status" value="1"/>
</dbReference>
<accession>A0A261RXP8</accession>
<dbReference type="InterPro" id="IPR032623">
    <property type="entry name" value="FecR_N"/>
</dbReference>
<gene>
    <name evidence="3" type="ORF">CAL29_17285</name>
</gene>
<dbReference type="OrthoDB" id="1100567at2"/>
<dbReference type="InterPro" id="IPR012373">
    <property type="entry name" value="Ferrdict_sens_TM"/>
</dbReference>
<evidence type="ECO:0000259" key="2">
    <source>
        <dbReference type="Pfam" id="PF16220"/>
    </source>
</evidence>
<evidence type="ECO:0000313" key="3">
    <source>
        <dbReference type="EMBL" id="OZI29858.1"/>
    </source>
</evidence>
<protein>
    <recommendedName>
        <fullName evidence="5">Iron dicitrate transport regulator FecR</fullName>
    </recommendedName>
</protein>
<dbReference type="Pfam" id="PF04773">
    <property type="entry name" value="FecR"/>
    <property type="match status" value="1"/>
</dbReference>
<dbReference type="RefSeq" id="WP_094854299.1">
    <property type="nucleotide sequence ID" value="NZ_NEVM01000005.1"/>
</dbReference>
<dbReference type="PANTHER" id="PTHR30273:SF2">
    <property type="entry name" value="PROTEIN FECR"/>
    <property type="match status" value="1"/>
</dbReference>
<name>A0A261RXP8_9BORD</name>
<evidence type="ECO:0000313" key="4">
    <source>
        <dbReference type="Proteomes" id="UP000216020"/>
    </source>
</evidence>
<sequence length="340" mass="36893">MTVARAPLSQSVVDAAIDWAVKIRCGTPTPETRAAFDAWLARDAAHPMAWERVQSMVGAMASVRGPLVMDTLRSAQDQRARHRVQRRAALRKIGALGILAPTVFWLGREHLPWQRLLADRSTRLGERRHVRLADGSLVDLNSDTAISFEQTAQRRLLTLRRGEIYVQTGHDAALTRGLPFFVQTPQGLVQALGTRFTVRLDDDASRLSVTEGAVRMAPAAGAARVLEAGQSGWLTRTQAGLSSRPAMDPNAWTDGVISGRDMRLGDVLAEIARYRSGRVVCDPAIAGRLVSGTFHIDDTDALLRFLARTQSLVVTYRTALWVHVGPAPEAAAGAGAAVTN</sequence>
<dbReference type="Gene3D" id="2.60.120.1440">
    <property type="match status" value="1"/>
</dbReference>
<evidence type="ECO:0008006" key="5">
    <source>
        <dbReference type="Google" id="ProtNLM"/>
    </source>
</evidence>
<feature type="domain" description="FecR protein" evidence="1">
    <location>
        <begin position="121"/>
        <end position="215"/>
    </location>
</feature>
<dbReference type="GO" id="GO:0016989">
    <property type="term" value="F:sigma factor antagonist activity"/>
    <property type="evidence" value="ECO:0007669"/>
    <property type="project" value="TreeGrafter"/>
</dbReference>
<organism evidence="3 4">
    <name type="scientific">Bordetella genomosp. 10</name>
    <dbReference type="NCBI Taxonomy" id="1416804"/>
    <lineage>
        <taxon>Bacteria</taxon>
        <taxon>Pseudomonadati</taxon>
        <taxon>Pseudomonadota</taxon>
        <taxon>Betaproteobacteria</taxon>
        <taxon>Burkholderiales</taxon>
        <taxon>Alcaligenaceae</taxon>
        <taxon>Bordetella</taxon>
    </lineage>
</organism>
<dbReference type="InterPro" id="IPR006860">
    <property type="entry name" value="FecR"/>
</dbReference>
<proteinExistence type="predicted"/>
<feature type="domain" description="FecR N-terminal" evidence="2">
    <location>
        <begin position="14"/>
        <end position="55"/>
    </location>
</feature>
<reference evidence="4" key="1">
    <citation type="submission" date="2017-05" db="EMBL/GenBank/DDBJ databases">
        <title>Complete and WGS of Bordetella genogroups.</title>
        <authorList>
            <person name="Spilker T."/>
            <person name="Lipuma J."/>
        </authorList>
    </citation>
    <scope>NUCLEOTIDE SEQUENCE [LARGE SCALE GENOMIC DNA]</scope>
    <source>
        <strain evidence="4">AU16122</strain>
    </source>
</reference>
<comment type="caution">
    <text evidence="3">The sequence shown here is derived from an EMBL/GenBank/DDBJ whole genome shotgun (WGS) entry which is preliminary data.</text>
</comment>
<dbReference type="EMBL" id="NEVM01000005">
    <property type="protein sequence ID" value="OZI29858.1"/>
    <property type="molecule type" value="Genomic_DNA"/>
</dbReference>
<dbReference type="AlphaFoldDB" id="A0A261RXP8"/>
<dbReference type="Proteomes" id="UP000216020">
    <property type="component" value="Unassembled WGS sequence"/>
</dbReference>
<evidence type="ECO:0000259" key="1">
    <source>
        <dbReference type="Pfam" id="PF04773"/>
    </source>
</evidence>
<dbReference type="PANTHER" id="PTHR30273">
    <property type="entry name" value="PERIPLASMIC SIGNAL SENSOR AND SIGMA FACTOR ACTIVATOR FECR-RELATED"/>
    <property type="match status" value="1"/>
</dbReference>